<evidence type="ECO:0000313" key="12">
    <source>
        <dbReference type="Proteomes" id="UP000437068"/>
    </source>
</evidence>
<dbReference type="Proteomes" id="UP000476176">
    <property type="component" value="Unassembled WGS sequence"/>
</dbReference>
<name>A0A6A3UGP7_9STRA</name>
<evidence type="ECO:0000313" key="11">
    <source>
        <dbReference type="Proteomes" id="UP000433483"/>
    </source>
</evidence>
<dbReference type="OrthoDB" id="10269511at2759"/>
<evidence type="ECO:0000313" key="4">
    <source>
        <dbReference type="EMBL" id="KAE9150643.1"/>
    </source>
</evidence>
<evidence type="ECO:0000313" key="15">
    <source>
        <dbReference type="Proteomes" id="UP000441208"/>
    </source>
</evidence>
<proteinExistence type="predicted"/>
<dbReference type="EMBL" id="QXGA01000179">
    <property type="protein sequence ID" value="KAE9150643.1"/>
    <property type="molecule type" value="Genomic_DNA"/>
</dbReference>
<evidence type="ECO:0000313" key="3">
    <source>
        <dbReference type="EMBL" id="KAE9126937.1"/>
    </source>
</evidence>
<dbReference type="EMBL" id="QXFX01000611">
    <property type="protein sequence ID" value="KAE9109587.1"/>
    <property type="molecule type" value="Genomic_DNA"/>
</dbReference>
<evidence type="ECO:0000313" key="14">
    <source>
        <dbReference type="Proteomes" id="UP000440732"/>
    </source>
</evidence>
<dbReference type="EMBL" id="QXGE01000449">
    <property type="protein sequence ID" value="KAE9312184.1"/>
    <property type="molecule type" value="Genomic_DNA"/>
</dbReference>
<dbReference type="Proteomes" id="UP000440367">
    <property type="component" value="Unassembled WGS sequence"/>
</dbReference>
<dbReference type="Proteomes" id="UP000429523">
    <property type="component" value="Unassembled WGS sequence"/>
</dbReference>
<evidence type="ECO:0000313" key="18">
    <source>
        <dbReference type="Proteomes" id="UP000488956"/>
    </source>
</evidence>
<evidence type="ECO:0000313" key="10">
    <source>
        <dbReference type="Proteomes" id="UP000429523"/>
    </source>
</evidence>
<comment type="caution">
    <text evidence="4">The sequence shown here is derived from an EMBL/GenBank/DDBJ whole genome shotgun (WGS) entry which is preliminary data.</text>
</comment>
<gene>
    <name evidence="8" type="ORF">PF001_g9362</name>
    <name evidence="7" type="ORF">PF002_g6546</name>
    <name evidence="6" type="ORF">PF004_g10996</name>
    <name evidence="5" type="ORF">PF005_g5753</name>
    <name evidence="4" type="ORF">PF006_g4990</name>
    <name evidence="3" type="ORF">PF007_g5801</name>
    <name evidence="9" type="ORF">PF008_g5480</name>
    <name evidence="1" type="ORF">PF009_g6319</name>
    <name evidence="2" type="ORF">PF010_g11490</name>
</gene>
<dbReference type="Proteomes" id="UP000440732">
    <property type="component" value="Unassembled WGS sequence"/>
</dbReference>
<sequence length="54" mass="5769">MHRVNALIGWVRARCMLAACGVWVGLSEVLCCLNCGAQIKNIGVKVEKADALAL</sequence>
<evidence type="ECO:0000313" key="1">
    <source>
        <dbReference type="EMBL" id="KAE8943976.1"/>
    </source>
</evidence>
<organism evidence="4 14">
    <name type="scientific">Phytophthora fragariae</name>
    <dbReference type="NCBI Taxonomy" id="53985"/>
    <lineage>
        <taxon>Eukaryota</taxon>
        <taxon>Sar</taxon>
        <taxon>Stramenopiles</taxon>
        <taxon>Oomycota</taxon>
        <taxon>Peronosporomycetes</taxon>
        <taxon>Peronosporales</taxon>
        <taxon>Peronosporaceae</taxon>
        <taxon>Phytophthora</taxon>
    </lineage>
</organism>
<evidence type="ECO:0000313" key="7">
    <source>
        <dbReference type="EMBL" id="KAE9246892.1"/>
    </source>
</evidence>
<dbReference type="Proteomes" id="UP000437068">
    <property type="component" value="Unassembled WGS sequence"/>
</dbReference>
<evidence type="ECO:0000313" key="8">
    <source>
        <dbReference type="EMBL" id="KAE9312184.1"/>
    </source>
</evidence>
<evidence type="ECO:0000313" key="16">
    <source>
        <dbReference type="Proteomes" id="UP000476176"/>
    </source>
</evidence>
<dbReference type="Proteomes" id="UP000441208">
    <property type="component" value="Unassembled WGS sequence"/>
</dbReference>
<evidence type="ECO:0000313" key="13">
    <source>
        <dbReference type="Proteomes" id="UP000440367"/>
    </source>
</evidence>
<evidence type="ECO:0000313" key="2">
    <source>
        <dbReference type="EMBL" id="KAE9109587.1"/>
    </source>
</evidence>
<evidence type="ECO:0000313" key="5">
    <source>
        <dbReference type="EMBL" id="KAE9224855.1"/>
    </source>
</evidence>
<accession>A0A6A3UGP7</accession>
<evidence type="ECO:0000313" key="9">
    <source>
        <dbReference type="EMBL" id="KAE9352381.1"/>
    </source>
</evidence>
<dbReference type="EMBL" id="QXGD01000229">
    <property type="protein sequence ID" value="KAE9246892.1"/>
    <property type="molecule type" value="Genomic_DNA"/>
</dbReference>
<protein>
    <submittedName>
        <fullName evidence="4">Uncharacterized protein</fullName>
    </submittedName>
</protein>
<dbReference type="Proteomes" id="UP000486351">
    <property type="component" value="Unassembled WGS sequence"/>
</dbReference>
<dbReference type="EMBL" id="QXGF01000225">
    <property type="protein sequence ID" value="KAE8943976.1"/>
    <property type="molecule type" value="Genomic_DNA"/>
</dbReference>
<dbReference type="EMBL" id="QXGB01000203">
    <property type="protein sequence ID" value="KAE9224855.1"/>
    <property type="molecule type" value="Genomic_DNA"/>
</dbReference>
<dbReference type="AlphaFoldDB" id="A0A6A3UGP7"/>
<reference evidence="10 11" key="1">
    <citation type="submission" date="2018-08" db="EMBL/GenBank/DDBJ databases">
        <title>Genomic investigation of the strawberry pathogen Phytophthora fragariae indicates pathogenicity is determined by transcriptional variation in three key races.</title>
        <authorList>
            <person name="Adams T.M."/>
            <person name="Armitage A.D."/>
            <person name="Sobczyk M.K."/>
            <person name="Bates H.J."/>
            <person name="Dunwell J.M."/>
            <person name="Nellist C.F."/>
            <person name="Harrison R.J."/>
        </authorList>
    </citation>
    <scope>NUCLEOTIDE SEQUENCE [LARGE SCALE GENOMIC DNA]</scope>
    <source>
        <strain evidence="8 12">A4</strain>
        <strain evidence="7 13">BC-1</strain>
        <strain evidence="6 16">BC-23</strain>
        <strain evidence="5 11">NOV-27</strain>
        <strain evidence="4 14">NOV-5</strain>
        <strain evidence="3 15">NOV-71</strain>
        <strain evidence="9 17">NOV-77</strain>
        <strain evidence="1 10">NOV-9</strain>
        <strain evidence="2 18">ONT-3</strain>
    </source>
</reference>
<dbReference type="Proteomes" id="UP000488956">
    <property type="component" value="Unassembled WGS sequence"/>
</dbReference>
<dbReference type="EMBL" id="QXFY01000203">
    <property type="protein sequence ID" value="KAE9352381.1"/>
    <property type="molecule type" value="Genomic_DNA"/>
</dbReference>
<dbReference type="EMBL" id="QXFZ01000207">
    <property type="protein sequence ID" value="KAE9126937.1"/>
    <property type="molecule type" value="Genomic_DNA"/>
</dbReference>
<dbReference type="EMBL" id="QXGC01000586">
    <property type="protein sequence ID" value="KAE9228773.1"/>
    <property type="molecule type" value="Genomic_DNA"/>
</dbReference>
<evidence type="ECO:0000313" key="6">
    <source>
        <dbReference type="EMBL" id="KAE9228773.1"/>
    </source>
</evidence>
<keyword evidence="11" id="KW-1185">Reference proteome</keyword>
<dbReference type="Proteomes" id="UP000433483">
    <property type="component" value="Unassembled WGS sequence"/>
</dbReference>
<evidence type="ECO:0000313" key="17">
    <source>
        <dbReference type="Proteomes" id="UP000486351"/>
    </source>
</evidence>